<dbReference type="SUPFAM" id="SSF53474">
    <property type="entry name" value="alpha/beta-Hydrolases"/>
    <property type="match status" value="1"/>
</dbReference>
<dbReference type="EMBL" id="JXXZ01000003">
    <property type="protein sequence ID" value="KJZ01360.1"/>
    <property type="molecule type" value="Genomic_DNA"/>
</dbReference>
<dbReference type="PATRIC" id="fig|151081.8.peg.950"/>
<sequence>MKIILLPGLDGTGYLFKNLMKELPSTLSVEVISYSSISSLSYYGQAQEIATLHSDEDVLIVGESYSGRVAYELCHLLGERVKGLVFLASFVSKPSIYSRLASIVPISFLRPNFITRLLVYIVGFNMSGGIQLVSPVFHSLGHTDNKKLKERLRNIARLDKPTKRITCPVTYISPSKDLLIASRSVHYLASLCSNFTKIEVLGGHFIAQSNPVACAKAITNAANM</sequence>
<dbReference type="InterPro" id="IPR029058">
    <property type="entry name" value="AB_hydrolase_fold"/>
</dbReference>
<dbReference type="OrthoDB" id="8561148at2"/>
<protein>
    <recommendedName>
        <fullName evidence="3">Alpha/beta hydrolase</fullName>
    </recommendedName>
</protein>
<proteinExistence type="predicted"/>
<name>A0A0F4Q1X2_9GAMM</name>
<accession>A0A0F4Q1X2</accession>
<keyword evidence="2" id="KW-1185">Reference proteome</keyword>
<evidence type="ECO:0008006" key="3">
    <source>
        <dbReference type="Google" id="ProtNLM"/>
    </source>
</evidence>
<gene>
    <name evidence="1" type="ORF">TW72_03505</name>
</gene>
<evidence type="ECO:0000313" key="1">
    <source>
        <dbReference type="EMBL" id="KJZ01360.1"/>
    </source>
</evidence>
<reference evidence="1 2" key="1">
    <citation type="journal article" date="2015" name="BMC Genomics">
        <title>Genome mining reveals unlocked bioactive potential of marine Gram-negative bacteria.</title>
        <authorList>
            <person name="Machado H."/>
            <person name="Sonnenschein E.C."/>
            <person name="Melchiorsen J."/>
            <person name="Gram L."/>
        </authorList>
    </citation>
    <scope>NUCLEOTIDE SEQUENCE [LARGE SCALE GENOMIC DNA]</scope>
    <source>
        <strain evidence="1 2">S3137</strain>
    </source>
</reference>
<evidence type="ECO:0000313" key="2">
    <source>
        <dbReference type="Proteomes" id="UP000033664"/>
    </source>
</evidence>
<dbReference type="Proteomes" id="UP000033664">
    <property type="component" value="Unassembled WGS sequence"/>
</dbReference>
<dbReference type="GeneID" id="58227550"/>
<comment type="caution">
    <text evidence="1">The sequence shown here is derived from an EMBL/GenBank/DDBJ whole genome shotgun (WGS) entry which is preliminary data.</text>
</comment>
<dbReference type="Gene3D" id="3.40.50.1820">
    <property type="entry name" value="alpha/beta hydrolase"/>
    <property type="match status" value="2"/>
</dbReference>
<organism evidence="1 2">
    <name type="scientific">Pseudoalteromonas ruthenica</name>
    <dbReference type="NCBI Taxonomy" id="151081"/>
    <lineage>
        <taxon>Bacteria</taxon>
        <taxon>Pseudomonadati</taxon>
        <taxon>Pseudomonadota</taxon>
        <taxon>Gammaproteobacteria</taxon>
        <taxon>Alteromonadales</taxon>
        <taxon>Pseudoalteromonadaceae</taxon>
        <taxon>Pseudoalteromonas</taxon>
    </lineage>
</organism>
<dbReference type="AlphaFoldDB" id="A0A0F4Q1X2"/>
<dbReference type="RefSeq" id="WP_045978697.1">
    <property type="nucleotide sequence ID" value="NZ_JXXY01000004.1"/>
</dbReference>